<proteinExistence type="predicted"/>
<reference evidence="1" key="1">
    <citation type="submission" date="2021-01" db="EMBL/GenBank/DDBJ databases">
        <authorList>
            <person name="Corre E."/>
            <person name="Pelletier E."/>
            <person name="Niang G."/>
            <person name="Scheremetjew M."/>
            <person name="Finn R."/>
            <person name="Kale V."/>
            <person name="Holt S."/>
            <person name="Cochrane G."/>
            <person name="Meng A."/>
            <person name="Brown T."/>
            <person name="Cohen L."/>
        </authorList>
    </citation>
    <scope>NUCLEOTIDE SEQUENCE</scope>
    <source>
        <strain evidence="1">Pop2</strain>
    </source>
</reference>
<protein>
    <submittedName>
        <fullName evidence="1">Uncharacterized protein</fullName>
    </submittedName>
</protein>
<dbReference type="EMBL" id="HBGN01002691">
    <property type="protein sequence ID" value="CAD9315394.1"/>
    <property type="molecule type" value="Transcribed_RNA"/>
</dbReference>
<evidence type="ECO:0000313" key="2">
    <source>
        <dbReference type="EMBL" id="CAD9315394.1"/>
    </source>
</evidence>
<sequence length="111" mass="12372">MKCTPRTLVAANSCSTLPPKSGIISRTMAVGVVVVVLSSSITEKSEGKMEHAVMVDCCLPPSSRNLFPSGVSYSFFKKRIWAKQLHFRVWNNMLYMVKGIKKEPSARDYSK</sequence>
<gene>
    <name evidence="1" type="ORF">DBRI1063_LOCUS1800</name>
    <name evidence="2" type="ORF">DBRI1063_LOCUS1801</name>
</gene>
<evidence type="ECO:0000313" key="1">
    <source>
        <dbReference type="EMBL" id="CAD9315393.1"/>
    </source>
</evidence>
<name>A0A6U3P495_9STRA</name>
<dbReference type="EMBL" id="HBGN01002690">
    <property type="protein sequence ID" value="CAD9315393.1"/>
    <property type="molecule type" value="Transcribed_RNA"/>
</dbReference>
<accession>A0A6U3P495</accession>
<organism evidence="1">
    <name type="scientific">Ditylum brightwellii</name>
    <dbReference type="NCBI Taxonomy" id="49249"/>
    <lineage>
        <taxon>Eukaryota</taxon>
        <taxon>Sar</taxon>
        <taxon>Stramenopiles</taxon>
        <taxon>Ochrophyta</taxon>
        <taxon>Bacillariophyta</taxon>
        <taxon>Mediophyceae</taxon>
        <taxon>Lithodesmiophycidae</taxon>
        <taxon>Lithodesmiales</taxon>
        <taxon>Lithodesmiaceae</taxon>
        <taxon>Ditylum</taxon>
    </lineage>
</organism>
<dbReference type="AlphaFoldDB" id="A0A6U3P495"/>